<name>A0AAV9J691_9PEZI</name>
<organism evidence="5 6">
    <name type="scientific">Oleoguttula mirabilis</name>
    <dbReference type="NCBI Taxonomy" id="1507867"/>
    <lineage>
        <taxon>Eukaryota</taxon>
        <taxon>Fungi</taxon>
        <taxon>Dikarya</taxon>
        <taxon>Ascomycota</taxon>
        <taxon>Pezizomycotina</taxon>
        <taxon>Dothideomycetes</taxon>
        <taxon>Dothideomycetidae</taxon>
        <taxon>Mycosphaerellales</taxon>
        <taxon>Teratosphaeriaceae</taxon>
        <taxon>Oleoguttula</taxon>
    </lineage>
</organism>
<comment type="similarity">
    <text evidence="1">Belongs to the peptidase S33 family.</text>
</comment>
<dbReference type="PANTHER" id="PTHR43248">
    <property type="entry name" value="2-SUCCINYL-6-HYDROXY-2,4-CYCLOHEXADIENE-1-CARBOXYLATE SYNTHASE"/>
    <property type="match status" value="1"/>
</dbReference>
<feature type="domain" description="Peptidase S33 tripeptidyl aminopeptidase-like C-terminal" evidence="4">
    <location>
        <begin position="460"/>
        <end position="560"/>
    </location>
</feature>
<dbReference type="EMBL" id="JAVFHQ010000072">
    <property type="protein sequence ID" value="KAK4540195.1"/>
    <property type="molecule type" value="Genomic_DNA"/>
</dbReference>
<keyword evidence="6" id="KW-1185">Reference proteome</keyword>
<dbReference type="SUPFAM" id="SSF53474">
    <property type="entry name" value="alpha/beta-Hydrolases"/>
    <property type="match status" value="1"/>
</dbReference>
<protein>
    <recommendedName>
        <fullName evidence="4">Peptidase S33 tripeptidyl aminopeptidase-like C-terminal domain-containing protein</fullName>
    </recommendedName>
</protein>
<dbReference type="InterPro" id="IPR029058">
    <property type="entry name" value="AB_hydrolase_fold"/>
</dbReference>
<evidence type="ECO:0000256" key="3">
    <source>
        <dbReference type="SAM" id="SignalP"/>
    </source>
</evidence>
<reference evidence="5 6" key="1">
    <citation type="submission" date="2021-11" db="EMBL/GenBank/DDBJ databases">
        <title>Black yeast isolated from Biological Soil Crust.</title>
        <authorList>
            <person name="Kurbessoian T."/>
        </authorList>
    </citation>
    <scope>NUCLEOTIDE SEQUENCE [LARGE SCALE GENOMIC DNA]</scope>
    <source>
        <strain evidence="5 6">CCFEE 5522</strain>
    </source>
</reference>
<dbReference type="InterPro" id="IPR051601">
    <property type="entry name" value="Serine_prot/Carboxylest_S33"/>
</dbReference>
<dbReference type="PANTHER" id="PTHR43248:SF25">
    <property type="entry name" value="AB HYDROLASE-1 DOMAIN-CONTAINING PROTEIN-RELATED"/>
    <property type="match status" value="1"/>
</dbReference>
<evidence type="ECO:0000259" key="4">
    <source>
        <dbReference type="Pfam" id="PF08386"/>
    </source>
</evidence>
<dbReference type="Gene3D" id="3.40.50.1820">
    <property type="entry name" value="alpha/beta hydrolase"/>
    <property type="match status" value="1"/>
</dbReference>
<feature type="chain" id="PRO_5043810158" description="Peptidase S33 tripeptidyl aminopeptidase-like C-terminal domain-containing protein" evidence="3">
    <location>
        <begin position="17"/>
        <end position="583"/>
    </location>
</feature>
<accession>A0AAV9J691</accession>
<dbReference type="GO" id="GO:0016787">
    <property type="term" value="F:hydrolase activity"/>
    <property type="evidence" value="ECO:0007669"/>
    <property type="project" value="UniProtKB-KW"/>
</dbReference>
<evidence type="ECO:0000313" key="6">
    <source>
        <dbReference type="Proteomes" id="UP001324427"/>
    </source>
</evidence>
<evidence type="ECO:0000256" key="2">
    <source>
        <dbReference type="ARBA" id="ARBA00022801"/>
    </source>
</evidence>
<evidence type="ECO:0000256" key="1">
    <source>
        <dbReference type="ARBA" id="ARBA00010088"/>
    </source>
</evidence>
<keyword evidence="2" id="KW-0378">Hydrolase</keyword>
<keyword evidence="3" id="KW-0732">Signal</keyword>
<dbReference type="AlphaFoldDB" id="A0AAV9J691"/>
<proteinExistence type="inferred from homology"/>
<dbReference type="Proteomes" id="UP001324427">
    <property type="component" value="Unassembled WGS sequence"/>
</dbReference>
<dbReference type="Pfam" id="PF08386">
    <property type="entry name" value="Abhydrolase_4"/>
    <property type="match status" value="1"/>
</dbReference>
<gene>
    <name evidence="5" type="ORF">LTR36_009693</name>
</gene>
<evidence type="ECO:0000313" key="5">
    <source>
        <dbReference type="EMBL" id="KAK4540195.1"/>
    </source>
</evidence>
<dbReference type="InterPro" id="IPR013595">
    <property type="entry name" value="Pept_S33_TAP-like_C"/>
</dbReference>
<feature type="signal peptide" evidence="3">
    <location>
        <begin position="1"/>
        <end position="16"/>
    </location>
</feature>
<comment type="caution">
    <text evidence="5">The sequence shown here is derived from an EMBL/GenBank/DDBJ whole genome shotgun (WGS) entry which is preliminary data.</text>
</comment>
<sequence>MMLLSFTSLLISTCYGLVPDAYLPKRAPPDIPWFDWHRIQPSQALAYHDCYNGFQCARLTLPLDWHNSSNPNNISLAVIRLPATVPADDPSHGGSIIINPGGPGGPGTLYALGVARDLQRLLDGEKHYEIVSFDPRGVFMSTPSAYCFDNFVEAEIWWREKRAAGNLDSSEAALRYHWAMEEARGELCASTGSGAFGNGDNVRNHLSTAYVARDMLELVYKLEENKRGETGGERPLDVQQAMTAQGMPDHSAQLQYIGGSYGTFIGQTFAAMYPEHVGRMILDSNLDADNWVSLYEASVDDHEAIRDYFFKRCFAGGTKCALWRPEDRSPQDVRTRYDVVYASVKENPAVVSGQGHAKVVTSDELQWAFLMASYQPLRLFNVFAEMLNELYTGGHTALPFWQHVLPTGNTFYDEVLEYLIRGADVTTAIHCSDGPDLSGSGNLTGYQSYLANLTSGFPNAGALQAEFKLPCWSWPDNLRTKWRFDGPFNASVPILFVNNRLDTATPLKNAMKMAEQFEGSAVLVQDNVGHGALWPAGQCVWDWVKSYLDDGTLPPSGTVCGFPCEAFGGDCGDGLVTEALVRF</sequence>